<evidence type="ECO:0000256" key="1">
    <source>
        <dbReference type="ARBA" id="ARBA00004123"/>
    </source>
</evidence>
<dbReference type="EMBL" id="PKPP01002757">
    <property type="protein sequence ID" value="PWA73303.1"/>
    <property type="molecule type" value="Genomic_DNA"/>
</dbReference>
<accession>A0A2U1NIF7</accession>
<dbReference type="STRING" id="35608.A0A2U1NIF7"/>
<dbReference type="InterPro" id="IPR015300">
    <property type="entry name" value="DNA-bd_pseudobarrel_sf"/>
</dbReference>
<dbReference type="PANTHER" id="PTHR31541">
    <property type="entry name" value="B3 DOMAIN PLANT PROTEIN-RELATED"/>
    <property type="match status" value="1"/>
</dbReference>
<dbReference type="Proteomes" id="UP000245207">
    <property type="component" value="Unassembled WGS sequence"/>
</dbReference>
<dbReference type="AlphaFoldDB" id="A0A2U1NIF7"/>
<feature type="region of interest" description="Disordered" evidence="6">
    <location>
        <begin position="61"/>
        <end position="92"/>
    </location>
</feature>
<dbReference type="InterPro" id="IPR005508">
    <property type="entry name" value="At2g31720-like"/>
</dbReference>
<dbReference type="GO" id="GO:0003677">
    <property type="term" value="F:DNA binding"/>
    <property type="evidence" value="ECO:0007669"/>
    <property type="project" value="UniProtKB-KW"/>
</dbReference>
<evidence type="ECO:0000313" key="9">
    <source>
        <dbReference type="Proteomes" id="UP000245207"/>
    </source>
</evidence>
<dbReference type="Pfam" id="PF03754">
    <property type="entry name" value="At2g31720-like"/>
    <property type="match status" value="1"/>
</dbReference>
<feature type="compositionally biased region" description="Polar residues" evidence="6">
    <location>
        <begin position="69"/>
        <end position="86"/>
    </location>
</feature>
<gene>
    <name evidence="8" type="ORF">CTI12_AA262460</name>
</gene>
<keyword evidence="9" id="KW-1185">Reference proteome</keyword>
<comment type="subcellular location">
    <subcellularLocation>
        <location evidence="1">Nucleus</location>
    </subcellularLocation>
</comment>
<evidence type="ECO:0000256" key="2">
    <source>
        <dbReference type="ARBA" id="ARBA00023015"/>
    </source>
</evidence>
<feature type="domain" description="TF-B3" evidence="7">
    <location>
        <begin position="175"/>
        <end position="243"/>
    </location>
</feature>
<reference evidence="8 9" key="1">
    <citation type="journal article" date="2018" name="Mol. Plant">
        <title>The genome of Artemisia annua provides insight into the evolution of Asteraceae family and artemisinin biosynthesis.</title>
        <authorList>
            <person name="Shen Q."/>
            <person name="Zhang L."/>
            <person name="Liao Z."/>
            <person name="Wang S."/>
            <person name="Yan T."/>
            <person name="Shi P."/>
            <person name="Liu M."/>
            <person name="Fu X."/>
            <person name="Pan Q."/>
            <person name="Wang Y."/>
            <person name="Lv Z."/>
            <person name="Lu X."/>
            <person name="Zhang F."/>
            <person name="Jiang W."/>
            <person name="Ma Y."/>
            <person name="Chen M."/>
            <person name="Hao X."/>
            <person name="Li L."/>
            <person name="Tang Y."/>
            <person name="Lv G."/>
            <person name="Zhou Y."/>
            <person name="Sun X."/>
            <person name="Brodelius P.E."/>
            <person name="Rose J.K.C."/>
            <person name="Tang K."/>
        </authorList>
    </citation>
    <scope>NUCLEOTIDE SEQUENCE [LARGE SCALE GENOMIC DNA]</scope>
    <source>
        <strain evidence="9">cv. Huhao1</strain>
        <tissue evidence="8">Leaf</tissue>
    </source>
</reference>
<dbReference type="PANTHER" id="PTHR31541:SF25">
    <property type="entry name" value="GAMMA-GLIADIN B"/>
    <property type="match status" value="1"/>
</dbReference>
<comment type="caution">
    <text evidence="8">The sequence shown here is derived from an EMBL/GenBank/DDBJ whole genome shotgun (WGS) entry which is preliminary data.</text>
</comment>
<evidence type="ECO:0000256" key="4">
    <source>
        <dbReference type="ARBA" id="ARBA00023163"/>
    </source>
</evidence>
<evidence type="ECO:0000313" key="8">
    <source>
        <dbReference type="EMBL" id="PWA73303.1"/>
    </source>
</evidence>
<sequence>MDKTTERVKEKRCRKGVARFLSVIEFRDDNPNVSEIIFAKLAEIRQKESANKELVMGTIYPREADSPDNPLSKTIFNGIDPSSDNQSVKDTENKDSTNNLCIFNPLIFDGGVDLSDYIRSIGGSNLELMFEKWLTKTHVTKSQGRLLILVKQVKNPGFLTKDEKTILMRNKEGLKVQVLDSEKRTWTLNLGIWSMSSNENYVFKSGWNQVVDANGLKENMMARVWSFRVDEQIIFFLFVFQDCNYVNSGSTGFN</sequence>
<evidence type="ECO:0000259" key="7">
    <source>
        <dbReference type="PROSITE" id="PS50863"/>
    </source>
</evidence>
<dbReference type="SUPFAM" id="SSF101936">
    <property type="entry name" value="DNA-binding pseudobarrel domain"/>
    <property type="match status" value="1"/>
</dbReference>
<proteinExistence type="predicted"/>
<dbReference type="PROSITE" id="PS50863">
    <property type="entry name" value="B3"/>
    <property type="match status" value="1"/>
</dbReference>
<dbReference type="OrthoDB" id="1935604at2759"/>
<keyword evidence="4" id="KW-0804">Transcription</keyword>
<evidence type="ECO:0000256" key="3">
    <source>
        <dbReference type="ARBA" id="ARBA00023125"/>
    </source>
</evidence>
<evidence type="ECO:0000256" key="6">
    <source>
        <dbReference type="SAM" id="MobiDB-lite"/>
    </source>
</evidence>
<name>A0A2U1NIF7_ARTAN</name>
<dbReference type="InterPro" id="IPR003340">
    <property type="entry name" value="B3_DNA-bd"/>
</dbReference>
<keyword evidence="3 8" id="KW-0238">DNA-binding</keyword>
<dbReference type="Gene3D" id="2.40.330.10">
    <property type="entry name" value="DNA-binding pseudobarrel domain"/>
    <property type="match status" value="1"/>
</dbReference>
<dbReference type="GO" id="GO:0005634">
    <property type="term" value="C:nucleus"/>
    <property type="evidence" value="ECO:0007669"/>
    <property type="project" value="UniProtKB-SubCell"/>
</dbReference>
<dbReference type="CDD" id="cd10017">
    <property type="entry name" value="B3_DNA"/>
    <property type="match status" value="1"/>
</dbReference>
<protein>
    <submittedName>
        <fullName evidence="8">B3 domain-containing protein, DNA-binding pseudobarrel domain protein</fullName>
    </submittedName>
</protein>
<keyword evidence="5" id="KW-0539">Nucleus</keyword>
<keyword evidence="2" id="KW-0805">Transcription regulation</keyword>
<organism evidence="8 9">
    <name type="scientific">Artemisia annua</name>
    <name type="common">Sweet wormwood</name>
    <dbReference type="NCBI Taxonomy" id="35608"/>
    <lineage>
        <taxon>Eukaryota</taxon>
        <taxon>Viridiplantae</taxon>
        <taxon>Streptophyta</taxon>
        <taxon>Embryophyta</taxon>
        <taxon>Tracheophyta</taxon>
        <taxon>Spermatophyta</taxon>
        <taxon>Magnoliopsida</taxon>
        <taxon>eudicotyledons</taxon>
        <taxon>Gunneridae</taxon>
        <taxon>Pentapetalae</taxon>
        <taxon>asterids</taxon>
        <taxon>campanulids</taxon>
        <taxon>Asterales</taxon>
        <taxon>Asteraceae</taxon>
        <taxon>Asteroideae</taxon>
        <taxon>Anthemideae</taxon>
        <taxon>Artemisiinae</taxon>
        <taxon>Artemisia</taxon>
    </lineage>
</organism>
<evidence type="ECO:0000256" key="5">
    <source>
        <dbReference type="ARBA" id="ARBA00023242"/>
    </source>
</evidence>